<organism evidence="2 3">
    <name type="scientific">Stephania cephalantha</name>
    <dbReference type="NCBI Taxonomy" id="152367"/>
    <lineage>
        <taxon>Eukaryota</taxon>
        <taxon>Viridiplantae</taxon>
        <taxon>Streptophyta</taxon>
        <taxon>Embryophyta</taxon>
        <taxon>Tracheophyta</taxon>
        <taxon>Spermatophyta</taxon>
        <taxon>Magnoliopsida</taxon>
        <taxon>Ranunculales</taxon>
        <taxon>Menispermaceae</taxon>
        <taxon>Menispermoideae</taxon>
        <taxon>Cissampelideae</taxon>
        <taxon>Stephania</taxon>
    </lineage>
</organism>
<proteinExistence type="predicted"/>
<keyword evidence="1" id="KW-1133">Transmembrane helix</keyword>
<evidence type="ECO:0000256" key="1">
    <source>
        <dbReference type="SAM" id="Phobius"/>
    </source>
</evidence>
<dbReference type="AlphaFoldDB" id="A0AAP0J1Z5"/>
<accession>A0AAP0J1Z5</accession>
<protein>
    <submittedName>
        <fullName evidence="2">Uncharacterized protein</fullName>
    </submittedName>
</protein>
<keyword evidence="1" id="KW-0472">Membrane</keyword>
<reference evidence="2 3" key="1">
    <citation type="submission" date="2024-01" db="EMBL/GenBank/DDBJ databases">
        <title>Genome assemblies of Stephania.</title>
        <authorList>
            <person name="Yang L."/>
        </authorList>
    </citation>
    <scope>NUCLEOTIDE SEQUENCE [LARGE SCALE GENOMIC DNA]</scope>
    <source>
        <strain evidence="2">JXDWG</strain>
        <tissue evidence="2">Leaf</tissue>
    </source>
</reference>
<sequence>MAVAQEVKLFNRWPFDEVEIRFNALRLLFAISVIRILVFAFDFGCSAVVVMLNC</sequence>
<comment type="caution">
    <text evidence="2">The sequence shown here is derived from an EMBL/GenBank/DDBJ whole genome shotgun (WGS) entry which is preliminary data.</text>
</comment>
<feature type="transmembrane region" description="Helical" evidence="1">
    <location>
        <begin position="27"/>
        <end position="52"/>
    </location>
</feature>
<keyword evidence="3" id="KW-1185">Reference proteome</keyword>
<keyword evidence="1" id="KW-0812">Transmembrane</keyword>
<dbReference type="EMBL" id="JBBNAG010000006">
    <property type="protein sequence ID" value="KAK9126021.1"/>
    <property type="molecule type" value="Genomic_DNA"/>
</dbReference>
<dbReference type="Proteomes" id="UP001419268">
    <property type="component" value="Unassembled WGS sequence"/>
</dbReference>
<gene>
    <name evidence="2" type="ORF">Scep_014867</name>
</gene>
<name>A0AAP0J1Z5_9MAGN</name>
<evidence type="ECO:0000313" key="2">
    <source>
        <dbReference type="EMBL" id="KAK9126021.1"/>
    </source>
</evidence>
<evidence type="ECO:0000313" key="3">
    <source>
        <dbReference type="Proteomes" id="UP001419268"/>
    </source>
</evidence>